<feature type="compositionally biased region" description="Low complexity" evidence="1">
    <location>
        <begin position="87"/>
        <end position="107"/>
    </location>
</feature>
<dbReference type="AlphaFoldDB" id="A0AAV0IF82"/>
<comment type="caution">
    <text evidence="2">The sequence shown here is derived from an EMBL/GenBank/DDBJ whole genome shotgun (WGS) entry which is preliminary data.</text>
</comment>
<keyword evidence="3" id="KW-1185">Reference proteome</keyword>
<organism evidence="2 3">
    <name type="scientific">Linum tenue</name>
    <dbReference type="NCBI Taxonomy" id="586396"/>
    <lineage>
        <taxon>Eukaryota</taxon>
        <taxon>Viridiplantae</taxon>
        <taxon>Streptophyta</taxon>
        <taxon>Embryophyta</taxon>
        <taxon>Tracheophyta</taxon>
        <taxon>Spermatophyta</taxon>
        <taxon>Magnoliopsida</taxon>
        <taxon>eudicotyledons</taxon>
        <taxon>Gunneridae</taxon>
        <taxon>Pentapetalae</taxon>
        <taxon>rosids</taxon>
        <taxon>fabids</taxon>
        <taxon>Malpighiales</taxon>
        <taxon>Linaceae</taxon>
        <taxon>Linum</taxon>
    </lineage>
</organism>
<accession>A0AAV0IF82</accession>
<evidence type="ECO:0000313" key="3">
    <source>
        <dbReference type="Proteomes" id="UP001154282"/>
    </source>
</evidence>
<name>A0AAV0IF82_9ROSI</name>
<dbReference type="Proteomes" id="UP001154282">
    <property type="component" value="Unassembled WGS sequence"/>
</dbReference>
<feature type="non-terminal residue" evidence="2">
    <location>
        <position position="1"/>
    </location>
</feature>
<protein>
    <submittedName>
        <fullName evidence="2">Uncharacterized protein</fullName>
    </submittedName>
</protein>
<evidence type="ECO:0000256" key="1">
    <source>
        <dbReference type="SAM" id="MobiDB-lite"/>
    </source>
</evidence>
<dbReference type="EMBL" id="CAMGYJ010000003">
    <property type="protein sequence ID" value="CAI0396179.1"/>
    <property type="molecule type" value="Genomic_DNA"/>
</dbReference>
<proteinExistence type="predicted"/>
<evidence type="ECO:0000313" key="2">
    <source>
        <dbReference type="EMBL" id="CAI0396179.1"/>
    </source>
</evidence>
<feature type="region of interest" description="Disordered" evidence="1">
    <location>
        <begin position="84"/>
        <end position="131"/>
    </location>
</feature>
<sequence>VHLVRWVWDLHGNGDLLNRGPDSRLGAGEFEESEMERLMVIGMACAHPNPDFRLSARQALQVLNFGAPVPLLPLNMPVPTYVVSAPSSTDGGTSGGSNSNLSSSMSSGGRGSSGRRNEGFSGASSTSTAPLRLNASRSEVLVLPSSTISSAPPVTV</sequence>
<reference evidence="2" key="1">
    <citation type="submission" date="2022-08" db="EMBL/GenBank/DDBJ databases">
        <authorList>
            <person name="Gutierrez-Valencia J."/>
        </authorList>
    </citation>
    <scope>NUCLEOTIDE SEQUENCE</scope>
</reference>
<gene>
    <name evidence="2" type="ORF">LITE_LOCUS9008</name>
</gene>
<dbReference type="Gene3D" id="1.10.510.10">
    <property type="entry name" value="Transferase(Phosphotransferase) domain 1"/>
    <property type="match status" value="1"/>
</dbReference>